<dbReference type="Proteomes" id="UP001410394">
    <property type="component" value="Unassembled WGS sequence"/>
</dbReference>
<evidence type="ECO:0000256" key="2">
    <source>
        <dbReference type="ARBA" id="ARBA00023015"/>
    </source>
</evidence>
<dbReference type="InterPro" id="IPR036388">
    <property type="entry name" value="WH-like_DNA-bd_sf"/>
</dbReference>
<keyword evidence="4" id="KW-0804">Transcription</keyword>
<comment type="similarity">
    <text evidence="1">Belongs to the sigma-70 factor family. ECF subfamily.</text>
</comment>
<dbReference type="NCBIfam" id="NF007232">
    <property type="entry name" value="PRK09651.1"/>
    <property type="match status" value="1"/>
</dbReference>
<dbReference type="Pfam" id="PF08281">
    <property type="entry name" value="Sigma70_r4_2"/>
    <property type="match status" value="1"/>
</dbReference>
<evidence type="ECO:0000259" key="6">
    <source>
        <dbReference type="Pfam" id="PF08281"/>
    </source>
</evidence>
<evidence type="ECO:0000256" key="3">
    <source>
        <dbReference type="ARBA" id="ARBA00023082"/>
    </source>
</evidence>
<dbReference type="PANTHER" id="PTHR43133">
    <property type="entry name" value="RNA POLYMERASE ECF-TYPE SIGMA FACTO"/>
    <property type="match status" value="1"/>
</dbReference>
<dbReference type="Pfam" id="PF04542">
    <property type="entry name" value="Sigma70_r2"/>
    <property type="match status" value="1"/>
</dbReference>
<dbReference type="InterPro" id="IPR013325">
    <property type="entry name" value="RNA_pol_sigma_r2"/>
</dbReference>
<dbReference type="InterPro" id="IPR007627">
    <property type="entry name" value="RNA_pol_sigma70_r2"/>
</dbReference>
<dbReference type="NCBIfam" id="TIGR02937">
    <property type="entry name" value="sigma70-ECF"/>
    <property type="match status" value="1"/>
</dbReference>
<sequence length="163" mass="18562">MLDLTHESFYREHHSWLTSWLRGRLGQCSDRAADFAQDTFMRILQAGSQPPELLQPRSYLATIARGLLVDHFRRQDQERAYLAELALLPEALQPSPEERAILLETIFTIDRMLEGLGPKVRQAFLLAQLEGRDYASIAAELGVSVSSVKKYMQKAILQCLMCL</sequence>
<dbReference type="NCBIfam" id="NF009180">
    <property type="entry name" value="PRK12528.1"/>
    <property type="match status" value="1"/>
</dbReference>
<evidence type="ECO:0000259" key="5">
    <source>
        <dbReference type="Pfam" id="PF04542"/>
    </source>
</evidence>
<keyword evidence="3" id="KW-0731">Sigma factor</keyword>
<keyword evidence="8" id="KW-1185">Reference proteome</keyword>
<evidence type="ECO:0000313" key="7">
    <source>
        <dbReference type="EMBL" id="MEN3068659.1"/>
    </source>
</evidence>
<dbReference type="PANTHER" id="PTHR43133:SF63">
    <property type="entry name" value="RNA POLYMERASE SIGMA FACTOR FECI-RELATED"/>
    <property type="match status" value="1"/>
</dbReference>
<dbReference type="InterPro" id="IPR013324">
    <property type="entry name" value="RNA_pol_sigma_r3/r4-like"/>
</dbReference>
<evidence type="ECO:0000313" key="8">
    <source>
        <dbReference type="Proteomes" id="UP001410394"/>
    </source>
</evidence>
<feature type="domain" description="RNA polymerase sigma-70 region 2" evidence="5">
    <location>
        <begin position="9"/>
        <end position="76"/>
    </location>
</feature>
<dbReference type="Gene3D" id="1.10.10.10">
    <property type="entry name" value="Winged helix-like DNA-binding domain superfamily/Winged helix DNA-binding domain"/>
    <property type="match status" value="1"/>
</dbReference>
<organism evidence="7 8">
    <name type="scientific">Uliginosibacterium sediminicola</name>
    <dbReference type="NCBI Taxonomy" id="2024550"/>
    <lineage>
        <taxon>Bacteria</taxon>
        <taxon>Pseudomonadati</taxon>
        <taxon>Pseudomonadota</taxon>
        <taxon>Betaproteobacteria</taxon>
        <taxon>Rhodocyclales</taxon>
        <taxon>Zoogloeaceae</taxon>
        <taxon>Uliginosibacterium</taxon>
    </lineage>
</organism>
<protein>
    <submittedName>
        <fullName evidence="7">Sigma-70 family RNA polymerase sigma factor</fullName>
    </submittedName>
</protein>
<accession>A0ABU9YXZ5</accession>
<dbReference type="SUPFAM" id="SSF88946">
    <property type="entry name" value="Sigma2 domain of RNA polymerase sigma factors"/>
    <property type="match status" value="1"/>
</dbReference>
<feature type="domain" description="RNA polymerase sigma factor 70 region 4 type 2" evidence="6">
    <location>
        <begin position="109"/>
        <end position="159"/>
    </location>
</feature>
<gene>
    <name evidence="7" type="ORF">ABDB84_09235</name>
</gene>
<dbReference type="EMBL" id="JBDIVE010000004">
    <property type="protein sequence ID" value="MEN3068659.1"/>
    <property type="molecule type" value="Genomic_DNA"/>
</dbReference>
<name>A0ABU9YXZ5_9RHOO</name>
<dbReference type="InterPro" id="IPR039425">
    <property type="entry name" value="RNA_pol_sigma-70-like"/>
</dbReference>
<dbReference type="SUPFAM" id="SSF88659">
    <property type="entry name" value="Sigma3 and sigma4 domains of RNA polymerase sigma factors"/>
    <property type="match status" value="1"/>
</dbReference>
<dbReference type="InterPro" id="IPR013249">
    <property type="entry name" value="RNA_pol_sigma70_r4_t2"/>
</dbReference>
<comment type="caution">
    <text evidence="7">The sequence shown here is derived from an EMBL/GenBank/DDBJ whole genome shotgun (WGS) entry which is preliminary data.</text>
</comment>
<dbReference type="InterPro" id="IPR014284">
    <property type="entry name" value="RNA_pol_sigma-70_dom"/>
</dbReference>
<dbReference type="RefSeq" id="WP_345919431.1">
    <property type="nucleotide sequence ID" value="NZ_JBDIVE010000004.1"/>
</dbReference>
<reference evidence="7 8" key="1">
    <citation type="journal article" date="2018" name="Int. J. Syst. Evol. Microbiol.">
        <title>Uliginosibacterium sediminicola sp. nov., isolated from freshwater sediment.</title>
        <authorList>
            <person name="Hwang W.M."/>
            <person name="Kim S.M."/>
            <person name="Kang K."/>
            <person name="Ahn T.Y."/>
        </authorList>
    </citation>
    <scope>NUCLEOTIDE SEQUENCE [LARGE SCALE GENOMIC DNA]</scope>
    <source>
        <strain evidence="7 8">M1-21</strain>
    </source>
</reference>
<keyword evidence="2" id="KW-0805">Transcription regulation</keyword>
<evidence type="ECO:0000256" key="4">
    <source>
        <dbReference type="ARBA" id="ARBA00023163"/>
    </source>
</evidence>
<proteinExistence type="inferred from homology"/>
<dbReference type="Gene3D" id="1.10.1740.10">
    <property type="match status" value="1"/>
</dbReference>
<evidence type="ECO:0000256" key="1">
    <source>
        <dbReference type="ARBA" id="ARBA00010641"/>
    </source>
</evidence>